<name>I3YNC8_ALIFI</name>
<dbReference type="KEGG" id="afd:Alfi_2212"/>
<evidence type="ECO:0000313" key="3">
    <source>
        <dbReference type="Proteomes" id="UP000006052"/>
    </source>
</evidence>
<proteinExistence type="predicted"/>
<sequence>MSNETISNLDLKAIYLETEAGDIYGLFSEYRLKDAVLPKGLIAYGVRHSDDDDSVPSTIEPSATVNYFGSLIVDRPLDFRGKDHIDITEWGFDEDEELSDSLKQYLDK</sequence>
<dbReference type="Pfam" id="PF18843">
    <property type="entry name" value="LPD28"/>
    <property type="match status" value="1"/>
</dbReference>
<feature type="domain" description="Large polyvalent protein associated" evidence="1">
    <location>
        <begin position="15"/>
        <end position="98"/>
    </location>
</feature>
<gene>
    <name evidence="2" type="ordered locus">Alfi_2212</name>
</gene>
<organism evidence="2 3">
    <name type="scientific">Alistipes finegoldii (strain DSM 17242 / JCM 16770 / CCUG 46020 / CIP 107999 / KCTC 15236 / AHN 2437)</name>
    <dbReference type="NCBI Taxonomy" id="679935"/>
    <lineage>
        <taxon>Bacteria</taxon>
        <taxon>Pseudomonadati</taxon>
        <taxon>Bacteroidota</taxon>
        <taxon>Bacteroidia</taxon>
        <taxon>Bacteroidales</taxon>
        <taxon>Rikenellaceae</taxon>
        <taxon>Alistipes</taxon>
    </lineage>
</organism>
<evidence type="ECO:0000313" key="2">
    <source>
        <dbReference type="EMBL" id="AFL78496.1"/>
    </source>
</evidence>
<dbReference type="RefSeq" id="WP_014775842.1">
    <property type="nucleotide sequence ID" value="NC_018011.1"/>
</dbReference>
<protein>
    <recommendedName>
        <fullName evidence="1">Large polyvalent protein associated domain-containing protein</fullName>
    </recommendedName>
</protein>
<reference evidence="3" key="1">
    <citation type="journal article" date="2013" name="Stand. Genomic Sci.">
        <title>Complete genome sequence of the bile-resistant pigment-producing anaerobe Alistipes finegoldii type strain (AHN2437(T)).</title>
        <authorList>
            <person name="Mavromatis K."/>
            <person name="Stackebrandt E."/>
            <person name="Munk C."/>
            <person name="Lapidus A."/>
            <person name="Nolan M."/>
            <person name="Lucas S."/>
            <person name="Hammon N."/>
            <person name="Deshpande S."/>
            <person name="Cheng J.F."/>
            <person name="Tapia R."/>
            <person name="Goodwin L.A."/>
            <person name="Pitluck S."/>
            <person name="Liolios K."/>
            <person name="Pagani I."/>
            <person name="Ivanova N."/>
            <person name="Mikhailova N."/>
            <person name="Huntemann M."/>
            <person name="Pati A."/>
            <person name="Chen A."/>
            <person name="Palaniappan K."/>
            <person name="Land M."/>
            <person name="Hauser L."/>
            <person name="Rohde M."/>
            <person name="Gronow S."/>
            <person name="Goker M."/>
            <person name="Detter J.C."/>
            <person name="Bristow J."/>
            <person name="Eisen J.A."/>
            <person name="Markowitz V."/>
            <person name="Hugenholtz P."/>
            <person name="Kyrpides N.C."/>
            <person name="Klenk H.P."/>
            <person name="Woyke T."/>
        </authorList>
    </citation>
    <scope>NUCLEOTIDE SEQUENCE</scope>
    <source>
        <strain evidence="3">DSM 17242 / JCM 16770 / AHN 2437 / CCUG 46020 / CIP 107999</strain>
    </source>
</reference>
<dbReference type="Proteomes" id="UP000006052">
    <property type="component" value="Chromosome"/>
</dbReference>
<dbReference type="EMBL" id="CP003274">
    <property type="protein sequence ID" value="AFL78496.1"/>
    <property type="molecule type" value="Genomic_DNA"/>
</dbReference>
<accession>I3YNC8</accession>
<dbReference type="InterPro" id="IPR040809">
    <property type="entry name" value="LPD28"/>
</dbReference>
<dbReference type="AlphaFoldDB" id="I3YNC8"/>
<dbReference type="GeneID" id="79838273"/>
<dbReference type="HOGENOM" id="CLU_2191412_0_0_10"/>
<evidence type="ECO:0000259" key="1">
    <source>
        <dbReference type="Pfam" id="PF18843"/>
    </source>
</evidence>